<evidence type="ECO:0000313" key="4">
    <source>
        <dbReference type="Proteomes" id="UP000809789"/>
    </source>
</evidence>
<evidence type="ECO:0000313" key="3">
    <source>
        <dbReference type="EMBL" id="KAG8628743.1"/>
    </source>
</evidence>
<dbReference type="EMBL" id="JAESVG020000003">
    <property type="protein sequence ID" value="KAG8628743.1"/>
    <property type="molecule type" value="Genomic_DNA"/>
</dbReference>
<evidence type="ECO:0000256" key="1">
    <source>
        <dbReference type="SAM" id="MobiDB-lite"/>
    </source>
</evidence>
<dbReference type="Pfam" id="PF25534">
    <property type="entry name" value="DUF7918"/>
    <property type="match status" value="1"/>
</dbReference>
<organism evidence="3 4">
    <name type="scientific">Elsinoe batatas</name>
    <dbReference type="NCBI Taxonomy" id="2601811"/>
    <lineage>
        <taxon>Eukaryota</taxon>
        <taxon>Fungi</taxon>
        <taxon>Dikarya</taxon>
        <taxon>Ascomycota</taxon>
        <taxon>Pezizomycotina</taxon>
        <taxon>Dothideomycetes</taxon>
        <taxon>Dothideomycetidae</taxon>
        <taxon>Myriangiales</taxon>
        <taxon>Elsinoaceae</taxon>
        <taxon>Elsinoe</taxon>
    </lineage>
</organism>
<keyword evidence="4" id="KW-1185">Reference proteome</keyword>
<feature type="region of interest" description="Disordered" evidence="1">
    <location>
        <begin position="251"/>
        <end position="303"/>
    </location>
</feature>
<protein>
    <recommendedName>
        <fullName evidence="2">DUF7918 domain-containing protein</fullName>
    </recommendedName>
</protein>
<dbReference type="InterPro" id="IPR057678">
    <property type="entry name" value="DUF7918"/>
</dbReference>
<accession>A0A8K0L5X6</accession>
<feature type="compositionally biased region" description="Basic residues" evidence="1">
    <location>
        <begin position="294"/>
        <end position="303"/>
    </location>
</feature>
<reference evidence="3" key="1">
    <citation type="submission" date="2021-07" db="EMBL/GenBank/DDBJ databases">
        <title>Elsinoe batatas strain:CRI-CJ2 Genome sequencing and assembly.</title>
        <authorList>
            <person name="Huang L."/>
        </authorList>
    </citation>
    <scope>NUCLEOTIDE SEQUENCE</scope>
    <source>
        <strain evidence="3">CRI-CJ2</strain>
    </source>
</reference>
<gene>
    <name evidence="3" type="ORF">KVT40_002608</name>
</gene>
<feature type="domain" description="DUF7918" evidence="2">
    <location>
        <begin position="21"/>
        <end position="209"/>
    </location>
</feature>
<evidence type="ECO:0000259" key="2">
    <source>
        <dbReference type="Pfam" id="PF25534"/>
    </source>
</evidence>
<dbReference type="OrthoDB" id="10573044at2759"/>
<name>A0A8K0L5X6_9PEZI</name>
<sequence>MHNDRLPGLSVEVQDGTNNSFHEHHHQSISDIEQSCLIDITPGARFTVYLQYNRNVHPTADRLKLLVNVDGHVVDSRVLTIAYQSYRCIGKYNRDFTEFREMFFAKVVLGDRPSLMTSKESIPRYGTITVTIEPADQINTKPFSWAAVEEGSLRQVSASTDVQTLDEVAFKGKPIDACAAYGAPKPTTKPTVCITTISRGPTYKFQFQYAEAFEVKQQLGGEMDHNVKIEKIGDNERFLNKSEHEMRRNTAAGHEDGVTSVDDDDDNPVFVKSEDRSKRPRVVVDLTGDDEKPRKRRKGARGV</sequence>
<proteinExistence type="predicted"/>
<dbReference type="AlphaFoldDB" id="A0A8K0L5X6"/>
<dbReference type="Proteomes" id="UP000809789">
    <property type="component" value="Unassembled WGS sequence"/>
</dbReference>
<comment type="caution">
    <text evidence="3">The sequence shown here is derived from an EMBL/GenBank/DDBJ whole genome shotgun (WGS) entry which is preliminary data.</text>
</comment>